<reference evidence="2" key="1">
    <citation type="journal article" date="2020" name="mSystems">
        <title>Genome- and Community-Level Interaction Insights into Carbon Utilization and Element Cycling Functions of Hydrothermarchaeota in Hydrothermal Sediment.</title>
        <authorList>
            <person name="Zhou Z."/>
            <person name="Liu Y."/>
            <person name="Xu W."/>
            <person name="Pan J."/>
            <person name="Luo Z.H."/>
            <person name="Li M."/>
        </authorList>
    </citation>
    <scope>NUCLEOTIDE SEQUENCE [LARGE SCALE GENOMIC DNA]</scope>
    <source>
        <strain evidence="2">SpSt-1182</strain>
    </source>
</reference>
<evidence type="ECO:0000313" key="2">
    <source>
        <dbReference type="EMBL" id="HDQ99101.1"/>
    </source>
</evidence>
<feature type="signal peptide" evidence="1">
    <location>
        <begin position="1"/>
        <end position="17"/>
    </location>
</feature>
<protein>
    <recommendedName>
        <fullName evidence="3">Acyloxyacyl hydrolase</fullName>
    </recommendedName>
</protein>
<gene>
    <name evidence="2" type="ORF">ENN51_02290</name>
</gene>
<organism evidence="2">
    <name type="scientific">candidate division WOR-3 bacterium</name>
    <dbReference type="NCBI Taxonomy" id="2052148"/>
    <lineage>
        <taxon>Bacteria</taxon>
        <taxon>Bacteria division WOR-3</taxon>
    </lineage>
</organism>
<evidence type="ECO:0008006" key="3">
    <source>
        <dbReference type="Google" id="ProtNLM"/>
    </source>
</evidence>
<proteinExistence type="predicted"/>
<dbReference type="AlphaFoldDB" id="A0A7V0T527"/>
<comment type="caution">
    <text evidence="2">The sequence shown here is derived from an EMBL/GenBank/DDBJ whole genome shotgun (WGS) entry which is preliminary data.</text>
</comment>
<sequence>MLAAMILALSLSGGFDAGGQVSAAWPVGGLARFHSSAAMLGATAGWTAGRFRLAAGYDFTSLPGRGALPYRLMLHIGRAELGGALVSRSNWSLDLLAGGGLAHGTRQFGAGNETGTSPCIHWGLGFTQRSGRSRLSVGLIHTTFIGSGTGLDHLLGLRAGVGYAP</sequence>
<dbReference type="EMBL" id="DSBX01000088">
    <property type="protein sequence ID" value="HDQ99101.1"/>
    <property type="molecule type" value="Genomic_DNA"/>
</dbReference>
<accession>A0A7V0T527</accession>
<name>A0A7V0T527_UNCW3</name>
<evidence type="ECO:0000256" key="1">
    <source>
        <dbReference type="SAM" id="SignalP"/>
    </source>
</evidence>
<keyword evidence="1" id="KW-0732">Signal</keyword>
<dbReference type="Proteomes" id="UP000885672">
    <property type="component" value="Unassembled WGS sequence"/>
</dbReference>
<feature type="chain" id="PRO_5031563168" description="Acyloxyacyl hydrolase" evidence="1">
    <location>
        <begin position="18"/>
        <end position="165"/>
    </location>
</feature>